<feature type="region of interest" description="Disordered" evidence="1">
    <location>
        <begin position="19"/>
        <end position="156"/>
    </location>
</feature>
<feature type="compositionally biased region" description="Polar residues" evidence="1">
    <location>
        <begin position="109"/>
        <end position="120"/>
    </location>
</feature>
<feature type="compositionally biased region" description="Basic and acidic residues" evidence="1">
    <location>
        <begin position="77"/>
        <end position="87"/>
    </location>
</feature>
<evidence type="ECO:0000256" key="1">
    <source>
        <dbReference type="SAM" id="MobiDB-lite"/>
    </source>
</evidence>
<feature type="compositionally biased region" description="Basic and acidic residues" evidence="1">
    <location>
        <begin position="30"/>
        <end position="50"/>
    </location>
</feature>
<feature type="compositionally biased region" description="Polar residues" evidence="1">
    <location>
        <begin position="51"/>
        <end position="76"/>
    </location>
</feature>
<dbReference type="GeneID" id="63921303"/>
<feature type="compositionally biased region" description="Basic and acidic residues" evidence="1">
    <location>
        <begin position="147"/>
        <end position="156"/>
    </location>
</feature>
<accession>A0A074VSF0</accession>
<reference evidence="2 3" key="1">
    <citation type="journal article" date="2014" name="BMC Genomics">
        <title>Genome sequencing of four Aureobasidium pullulans varieties: biotechnological potential, stress tolerance, and description of new species.</title>
        <authorList>
            <person name="Gostin Ar C."/>
            <person name="Ohm R.A."/>
            <person name="Kogej T."/>
            <person name="Sonjak S."/>
            <person name="Turk M."/>
            <person name="Zajc J."/>
            <person name="Zalar P."/>
            <person name="Grube M."/>
            <person name="Sun H."/>
            <person name="Han J."/>
            <person name="Sharma A."/>
            <person name="Chiniquy J."/>
            <person name="Ngan C.Y."/>
            <person name="Lipzen A."/>
            <person name="Barry K."/>
            <person name="Grigoriev I.V."/>
            <person name="Gunde-Cimerman N."/>
        </authorList>
    </citation>
    <scope>NUCLEOTIDE SEQUENCE [LARGE SCALE GENOMIC DNA]</scope>
    <source>
        <strain evidence="2 3">CBS 110374</strain>
    </source>
</reference>
<evidence type="ECO:0000313" key="2">
    <source>
        <dbReference type="EMBL" id="KEQ63680.1"/>
    </source>
</evidence>
<dbReference type="AlphaFoldDB" id="A0A074VSF0"/>
<dbReference type="EMBL" id="KL584830">
    <property type="protein sequence ID" value="KEQ63680.1"/>
    <property type="molecule type" value="Genomic_DNA"/>
</dbReference>
<keyword evidence="3" id="KW-1185">Reference proteome</keyword>
<name>A0A074VSF0_AURM1</name>
<sequence>MSNSAPLQRLLVWLRRHKEDSSASPLGTEQHGHDPSVDASTEKSEWHHSESTPLDRSVSSSTRRFSKISGRSWSTDRWSDDNASELKRHSRSHRLSMFSSHNPDEDSKSLSPTISSSASRPPSYVPRHASSSHLRTTAPLSPYGQAVKDRKANQAY</sequence>
<dbReference type="RefSeq" id="XP_040880703.1">
    <property type="nucleotide sequence ID" value="XM_041027930.1"/>
</dbReference>
<organism evidence="2 3">
    <name type="scientific">Aureobasidium melanogenum (strain CBS 110374)</name>
    <name type="common">Aureobasidium pullulans var. melanogenum</name>
    <dbReference type="NCBI Taxonomy" id="1043003"/>
    <lineage>
        <taxon>Eukaryota</taxon>
        <taxon>Fungi</taxon>
        <taxon>Dikarya</taxon>
        <taxon>Ascomycota</taxon>
        <taxon>Pezizomycotina</taxon>
        <taxon>Dothideomycetes</taxon>
        <taxon>Dothideomycetidae</taxon>
        <taxon>Dothideales</taxon>
        <taxon>Saccotheciaceae</taxon>
        <taxon>Aureobasidium</taxon>
    </lineage>
</organism>
<feature type="compositionally biased region" description="Polar residues" evidence="1">
    <location>
        <begin position="129"/>
        <end position="139"/>
    </location>
</feature>
<evidence type="ECO:0000313" key="3">
    <source>
        <dbReference type="Proteomes" id="UP000030672"/>
    </source>
</evidence>
<proteinExistence type="predicted"/>
<dbReference type="HOGENOM" id="CLU_1686198_0_0_1"/>
<dbReference type="Proteomes" id="UP000030672">
    <property type="component" value="Unassembled WGS sequence"/>
</dbReference>
<protein>
    <submittedName>
        <fullName evidence="2">Uncharacterized protein</fullName>
    </submittedName>
</protein>
<gene>
    <name evidence="2" type="ORF">M437DRAFT_83411</name>
</gene>